<comment type="caution">
    <text evidence="2">The sequence shown here is derived from an EMBL/GenBank/DDBJ whole genome shotgun (WGS) entry which is preliminary data.</text>
</comment>
<accession>A0A5B6VBF6</accession>
<dbReference type="Pfam" id="PF17921">
    <property type="entry name" value="Integrase_H2C2"/>
    <property type="match status" value="1"/>
</dbReference>
<name>A0A5B6VBF6_9ROSI</name>
<dbReference type="OrthoDB" id="1000587at2759"/>
<gene>
    <name evidence="2" type="ORF">EPI10_001560</name>
</gene>
<organism evidence="2 3">
    <name type="scientific">Gossypium australe</name>
    <dbReference type="NCBI Taxonomy" id="47621"/>
    <lineage>
        <taxon>Eukaryota</taxon>
        <taxon>Viridiplantae</taxon>
        <taxon>Streptophyta</taxon>
        <taxon>Embryophyta</taxon>
        <taxon>Tracheophyta</taxon>
        <taxon>Spermatophyta</taxon>
        <taxon>Magnoliopsida</taxon>
        <taxon>eudicotyledons</taxon>
        <taxon>Gunneridae</taxon>
        <taxon>Pentapetalae</taxon>
        <taxon>rosids</taxon>
        <taxon>malvids</taxon>
        <taxon>Malvales</taxon>
        <taxon>Malvaceae</taxon>
        <taxon>Malvoideae</taxon>
        <taxon>Gossypium</taxon>
    </lineage>
</organism>
<sequence>MNAHLTIECDGSILAKLIAKIVFLYRIQSCRKMILSCKRNGNWLTINRPLSSVLVTMVAYTFEIAHNCVYTIHLGSNKIYKNLKPLYWWPGMEREISEYVARYLPIMILE</sequence>
<dbReference type="EMBL" id="SMMG02000007">
    <property type="protein sequence ID" value="KAA3466469.1"/>
    <property type="molecule type" value="Genomic_DNA"/>
</dbReference>
<dbReference type="InterPro" id="IPR041588">
    <property type="entry name" value="Integrase_H2C2"/>
</dbReference>
<feature type="domain" description="Integrase zinc-binding" evidence="1">
    <location>
        <begin position="62"/>
        <end position="102"/>
    </location>
</feature>
<reference evidence="3" key="1">
    <citation type="journal article" date="2019" name="Plant Biotechnol. J.">
        <title>Genome sequencing of the Australian wild diploid species Gossypium australe highlights disease resistance and delayed gland morphogenesis.</title>
        <authorList>
            <person name="Cai Y."/>
            <person name="Cai X."/>
            <person name="Wang Q."/>
            <person name="Wang P."/>
            <person name="Zhang Y."/>
            <person name="Cai C."/>
            <person name="Xu Y."/>
            <person name="Wang K."/>
            <person name="Zhou Z."/>
            <person name="Wang C."/>
            <person name="Geng S."/>
            <person name="Li B."/>
            <person name="Dong Q."/>
            <person name="Hou Y."/>
            <person name="Wang H."/>
            <person name="Ai P."/>
            <person name="Liu Z."/>
            <person name="Yi F."/>
            <person name="Sun M."/>
            <person name="An G."/>
            <person name="Cheng J."/>
            <person name="Zhang Y."/>
            <person name="Shi Q."/>
            <person name="Xie Y."/>
            <person name="Shi X."/>
            <person name="Chang Y."/>
            <person name="Huang F."/>
            <person name="Chen Y."/>
            <person name="Hong S."/>
            <person name="Mi L."/>
            <person name="Sun Q."/>
            <person name="Zhang L."/>
            <person name="Zhou B."/>
            <person name="Peng R."/>
            <person name="Zhang X."/>
            <person name="Liu F."/>
        </authorList>
    </citation>
    <scope>NUCLEOTIDE SEQUENCE [LARGE SCALE GENOMIC DNA]</scope>
    <source>
        <strain evidence="3">cv. PA1801</strain>
    </source>
</reference>
<dbReference type="AlphaFoldDB" id="A0A5B6VBF6"/>
<proteinExistence type="predicted"/>
<evidence type="ECO:0000259" key="1">
    <source>
        <dbReference type="Pfam" id="PF17921"/>
    </source>
</evidence>
<keyword evidence="3" id="KW-1185">Reference proteome</keyword>
<dbReference type="Proteomes" id="UP000325315">
    <property type="component" value="Unassembled WGS sequence"/>
</dbReference>
<dbReference type="Gene3D" id="1.10.340.70">
    <property type="match status" value="1"/>
</dbReference>
<evidence type="ECO:0000313" key="3">
    <source>
        <dbReference type="Proteomes" id="UP000325315"/>
    </source>
</evidence>
<protein>
    <submittedName>
        <fullName evidence="2">Integrase</fullName>
    </submittedName>
</protein>
<evidence type="ECO:0000313" key="2">
    <source>
        <dbReference type="EMBL" id="KAA3466469.1"/>
    </source>
</evidence>